<keyword evidence="5" id="KW-0496">Mitochondrion</keyword>
<dbReference type="RefSeq" id="XP_016945848.1">
    <property type="nucleotide sequence ID" value="XM_017090359.4"/>
</dbReference>
<evidence type="ECO:0000313" key="9">
    <source>
        <dbReference type="RefSeq" id="XP_016945848.1"/>
    </source>
</evidence>
<name>A0AB40A0V9_DROSZ</name>
<evidence type="ECO:0000256" key="4">
    <source>
        <dbReference type="ARBA" id="ARBA00022946"/>
    </source>
</evidence>
<dbReference type="GO" id="GO:0045277">
    <property type="term" value="C:respiratory chain complex IV"/>
    <property type="evidence" value="ECO:0007669"/>
    <property type="project" value="InterPro"/>
</dbReference>
<keyword evidence="3" id="KW-0999">Mitochondrion inner membrane</keyword>
<comment type="similarity">
    <text evidence="2">Belongs to the cytochrome c oxidase VIIa family.</text>
</comment>
<dbReference type="Proteomes" id="UP001652628">
    <property type="component" value="Chromosome 2L"/>
</dbReference>
<evidence type="ECO:0000256" key="5">
    <source>
        <dbReference type="ARBA" id="ARBA00023128"/>
    </source>
</evidence>
<dbReference type="GO" id="GO:0097250">
    <property type="term" value="P:mitochondrial respirasome assembly"/>
    <property type="evidence" value="ECO:0007669"/>
    <property type="project" value="TreeGrafter"/>
</dbReference>
<reference evidence="9" key="2">
    <citation type="submission" date="2025-08" db="UniProtKB">
        <authorList>
            <consortium name="RefSeq"/>
        </authorList>
    </citation>
    <scope>IDENTIFICATION</scope>
</reference>
<evidence type="ECO:0000313" key="8">
    <source>
        <dbReference type="Proteomes" id="UP001652628"/>
    </source>
</evidence>
<dbReference type="PANTHER" id="PTHR10510:SF13">
    <property type="entry name" value="CYTOCHROME C OXIDASE SUBUNIT 7A-LIKE-RELATED"/>
    <property type="match status" value="1"/>
</dbReference>
<dbReference type="PANTHER" id="PTHR10510">
    <property type="entry name" value="CYTOCHROME C OXIDASE POLYPEPTIDE 7A"/>
    <property type="match status" value="1"/>
</dbReference>
<dbReference type="Gene3D" id="4.10.91.10">
    <property type="entry name" value="Cytochrome c oxidase, subunit VIIa"/>
    <property type="match status" value="1"/>
</dbReference>
<dbReference type="GO" id="GO:0006123">
    <property type="term" value="P:mitochondrial electron transport, cytochrome c to oxygen"/>
    <property type="evidence" value="ECO:0007669"/>
    <property type="project" value="InterPro"/>
</dbReference>
<dbReference type="InterPro" id="IPR003177">
    <property type="entry name" value="Cytc_oxidase_su7a_met"/>
</dbReference>
<dbReference type="CDD" id="cd00928">
    <property type="entry name" value="Cyt_c_Oxidase_VIIa"/>
    <property type="match status" value="1"/>
</dbReference>
<protein>
    <submittedName>
        <fullName evidence="9">Cytochrome c oxidase subunit 7A1, mitochondrial</fullName>
    </submittedName>
</protein>
<keyword evidence="7" id="KW-1133">Transmembrane helix</keyword>
<dbReference type="GO" id="GO:0005743">
    <property type="term" value="C:mitochondrial inner membrane"/>
    <property type="evidence" value="ECO:0007669"/>
    <property type="project" value="UniProtKB-SubCell"/>
</dbReference>
<dbReference type="GO" id="GO:0002082">
    <property type="term" value="P:regulation of oxidative phosphorylation"/>
    <property type="evidence" value="ECO:0007669"/>
    <property type="project" value="TreeGrafter"/>
</dbReference>
<organism evidence="8 9">
    <name type="scientific">Drosophila suzukii</name>
    <name type="common">Spotted-wing drosophila fruit fly</name>
    <dbReference type="NCBI Taxonomy" id="28584"/>
    <lineage>
        <taxon>Eukaryota</taxon>
        <taxon>Metazoa</taxon>
        <taxon>Ecdysozoa</taxon>
        <taxon>Arthropoda</taxon>
        <taxon>Hexapoda</taxon>
        <taxon>Insecta</taxon>
        <taxon>Pterygota</taxon>
        <taxon>Neoptera</taxon>
        <taxon>Endopterygota</taxon>
        <taxon>Diptera</taxon>
        <taxon>Brachycera</taxon>
        <taxon>Muscomorpha</taxon>
        <taxon>Ephydroidea</taxon>
        <taxon>Drosophilidae</taxon>
        <taxon>Drosophila</taxon>
        <taxon>Sophophora</taxon>
    </lineage>
</organism>
<keyword evidence="6 7" id="KW-0472">Membrane</keyword>
<dbReference type="SUPFAM" id="SSF81419">
    <property type="entry name" value="Mitochondrial cytochrome c oxidase subunit VIIa"/>
    <property type="match status" value="1"/>
</dbReference>
<feature type="transmembrane region" description="Helical" evidence="7">
    <location>
        <begin position="32"/>
        <end position="53"/>
    </location>
</feature>
<accession>A0AB40A0V9</accession>
<proteinExistence type="inferred from homology"/>
<evidence type="ECO:0000256" key="2">
    <source>
        <dbReference type="ARBA" id="ARBA00009331"/>
    </source>
</evidence>
<sequence length="63" mass="6625">MALPDGLSNKMKVFQAVNELPVFLKGGPVDKALFGITAGLCGVGILSFIHLVYTMGFAKKKAA</sequence>
<keyword evidence="4" id="KW-0809">Transit peptide</keyword>
<evidence type="ECO:0000256" key="6">
    <source>
        <dbReference type="ARBA" id="ARBA00023136"/>
    </source>
</evidence>
<dbReference type="GeneID" id="108021573"/>
<gene>
    <name evidence="9" type="primary">COX7AL2</name>
</gene>
<dbReference type="AlphaFoldDB" id="A0AB40A0V9"/>
<reference evidence="8" key="1">
    <citation type="submission" date="2025-05" db="UniProtKB">
        <authorList>
            <consortium name="RefSeq"/>
        </authorList>
    </citation>
    <scope>NUCLEOTIDE SEQUENCE [LARGE SCALE GENOMIC DNA]</scope>
</reference>
<comment type="subcellular location">
    <subcellularLocation>
        <location evidence="1">Mitochondrion inner membrane</location>
    </subcellularLocation>
</comment>
<dbReference type="InterPro" id="IPR036539">
    <property type="entry name" value="Cyt_c_oxidase_su7a_sf"/>
</dbReference>
<dbReference type="CTD" id="5740746"/>
<evidence type="ECO:0000256" key="7">
    <source>
        <dbReference type="SAM" id="Phobius"/>
    </source>
</evidence>
<keyword evidence="8" id="KW-1185">Reference proteome</keyword>
<evidence type="ECO:0000256" key="1">
    <source>
        <dbReference type="ARBA" id="ARBA00004273"/>
    </source>
</evidence>
<dbReference type="FunFam" id="4.10.91.10:FF:000001">
    <property type="entry name" value="Cytochrome c oxidase subunit 7A1, mitochondrial"/>
    <property type="match status" value="1"/>
</dbReference>
<keyword evidence="7" id="KW-0812">Transmembrane</keyword>
<evidence type="ECO:0000256" key="3">
    <source>
        <dbReference type="ARBA" id="ARBA00022792"/>
    </source>
</evidence>